<evidence type="ECO:0000313" key="2">
    <source>
        <dbReference type="Proteomes" id="UP000218934"/>
    </source>
</evidence>
<dbReference type="AlphaFoldDB" id="A0A2A4FRP6"/>
<name>A0A2A4FRP6_9SPHN</name>
<dbReference type="EMBL" id="NWUF01000022">
    <property type="protein sequence ID" value="PCE40809.1"/>
    <property type="molecule type" value="Genomic_DNA"/>
</dbReference>
<protein>
    <submittedName>
        <fullName evidence="1">Uncharacterized protein</fullName>
    </submittedName>
</protein>
<dbReference type="OrthoDB" id="9933211at2"/>
<organism evidence="1 2">
    <name type="scientific">Rhizorhabdus dicambivorans</name>
    <dbReference type="NCBI Taxonomy" id="1850238"/>
    <lineage>
        <taxon>Bacteria</taxon>
        <taxon>Pseudomonadati</taxon>
        <taxon>Pseudomonadota</taxon>
        <taxon>Alphaproteobacteria</taxon>
        <taxon>Sphingomonadales</taxon>
        <taxon>Sphingomonadaceae</taxon>
        <taxon>Rhizorhabdus</taxon>
    </lineage>
</organism>
<dbReference type="KEGG" id="rdi:CMV14_22370"/>
<dbReference type="Proteomes" id="UP000218934">
    <property type="component" value="Unassembled WGS sequence"/>
</dbReference>
<keyword evidence="2" id="KW-1185">Reference proteome</keyword>
<accession>A0A2A4FRP6</accession>
<reference evidence="1 2" key="1">
    <citation type="submission" date="2017-09" db="EMBL/GenBank/DDBJ databases">
        <title>The Catabolism of 3,6-Dichlorosalicylic acid is Initiated by the Cytochrome P450 Monooxygenase DsmABC in Rhizorhabdus dicambivorans Ndbn-20.</title>
        <authorList>
            <person name="Na L."/>
        </authorList>
    </citation>
    <scope>NUCLEOTIDE SEQUENCE [LARGE SCALE GENOMIC DNA]</scope>
    <source>
        <strain evidence="1 2">Ndbn-20m</strain>
    </source>
</reference>
<evidence type="ECO:0000313" key="1">
    <source>
        <dbReference type="EMBL" id="PCE40809.1"/>
    </source>
</evidence>
<dbReference type="RefSeq" id="WP_066966642.1">
    <property type="nucleotide sequence ID" value="NZ_CP023449.1"/>
</dbReference>
<comment type="caution">
    <text evidence="1">The sequence shown here is derived from an EMBL/GenBank/DDBJ whole genome shotgun (WGS) entry which is preliminary data.</text>
</comment>
<gene>
    <name evidence="1" type="ORF">COO09_18305</name>
</gene>
<proteinExistence type="predicted"/>
<sequence>MKVRISDTELARCIAVGLAVTGKRGQSKDAEVSILRQLGRYDVFRDAEAAEARSSQVPLFADDYGVARAGDVFEREVAERKARRGDFDWPLKLDRQG</sequence>